<keyword evidence="4" id="KW-0732">Signal</keyword>
<gene>
    <name evidence="6" type="ORF">METZ01_LOCUS287693</name>
</gene>
<evidence type="ECO:0000256" key="2">
    <source>
        <dbReference type="ARBA" id="ARBA00005695"/>
    </source>
</evidence>
<dbReference type="GO" id="GO:1904680">
    <property type="term" value="F:peptide transmembrane transporter activity"/>
    <property type="evidence" value="ECO:0007669"/>
    <property type="project" value="TreeGrafter"/>
</dbReference>
<name>A0A382LDV8_9ZZZZ</name>
<comment type="subcellular location">
    <subcellularLocation>
        <location evidence="1">Cell envelope</location>
    </subcellularLocation>
</comment>
<evidence type="ECO:0000256" key="4">
    <source>
        <dbReference type="ARBA" id="ARBA00022729"/>
    </source>
</evidence>
<keyword evidence="3" id="KW-0813">Transport</keyword>
<reference evidence="6" key="1">
    <citation type="submission" date="2018-05" db="EMBL/GenBank/DDBJ databases">
        <authorList>
            <person name="Lanie J.A."/>
            <person name="Ng W.-L."/>
            <person name="Kazmierczak K.M."/>
            <person name="Andrzejewski T.M."/>
            <person name="Davidsen T.M."/>
            <person name="Wayne K.J."/>
            <person name="Tettelin H."/>
            <person name="Glass J.I."/>
            <person name="Rusch D."/>
            <person name="Podicherti R."/>
            <person name="Tsui H.-C.T."/>
            <person name="Winkler M.E."/>
        </authorList>
    </citation>
    <scope>NUCLEOTIDE SEQUENCE</scope>
</reference>
<dbReference type="AlphaFoldDB" id="A0A382LDV8"/>
<dbReference type="GO" id="GO:0015833">
    <property type="term" value="P:peptide transport"/>
    <property type="evidence" value="ECO:0007669"/>
    <property type="project" value="TreeGrafter"/>
</dbReference>
<dbReference type="Gene3D" id="3.40.190.10">
    <property type="entry name" value="Periplasmic binding protein-like II"/>
    <property type="match status" value="1"/>
</dbReference>
<dbReference type="EMBL" id="UINC01086409">
    <property type="protein sequence ID" value="SVC34839.1"/>
    <property type="molecule type" value="Genomic_DNA"/>
</dbReference>
<evidence type="ECO:0000313" key="6">
    <source>
        <dbReference type="EMBL" id="SVC34839.1"/>
    </source>
</evidence>
<evidence type="ECO:0000259" key="5">
    <source>
        <dbReference type="Pfam" id="PF00496"/>
    </source>
</evidence>
<dbReference type="SUPFAM" id="SSF53850">
    <property type="entry name" value="Periplasmic binding protein-like II"/>
    <property type="match status" value="1"/>
</dbReference>
<comment type="similarity">
    <text evidence="2">Belongs to the bacterial solute-binding protein 5 family.</text>
</comment>
<dbReference type="PANTHER" id="PTHR30290">
    <property type="entry name" value="PERIPLASMIC BINDING COMPONENT OF ABC TRANSPORTER"/>
    <property type="match status" value="1"/>
</dbReference>
<dbReference type="InterPro" id="IPR039424">
    <property type="entry name" value="SBP_5"/>
</dbReference>
<dbReference type="GO" id="GO:0030313">
    <property type="term" value="C:cell envelope"/>
    <property type="evidence" value="ECO:0007669"/>
    <property type="project" value="UniProtKB-SubCell"/>
</dbReference>
<evidence type="ECO:0000256" key="1">
    <source>
        <dbReference type="ARBA" id="ARBA00004196"/>
    </source>
</evidence>
<accession>A0A382LDV8</accession>
<proteinExistence type="inferred from homology"/>
<protein>
    <recommendedName>
        <fullName evidence="5">Solute-binding protein family 5 domain-containing protein</fullName>
    </recommendedName>
</protein>
<dbReference type="InterPro" id="IPR000914">
    <property type="entry name" value="SBP_5_dom"/>
</dbReference>
<evidence type="ECO:0000256" key="3">
    <source>
        <dbReference type="ARBA" id="ARBA00022448"/>
    </source>
</evidence>
<dbReference type="PANTHER" id="PTHR30290:SF10">
    <property type="entry name" value="PERIPLASMIC OLIGOPEPTIDE-BINDING PROTEIN-RELATED"/>
    <property type="match status" value="1"/>
</dbReference>
<feature type="domain" description="Solute-binding protein family 5" evidence="5">
    <location>
        <begin position="15"/>
        <end position="211"/>
    </location>
</feature>
<sequence length="302" mass="35025">VFFQNQMASGLLPYENDELDLAQVDVRDLNRIENDPELSQEFHRYMDFNALYLYFRTREGLFSDRRIRRAIGHAIDRNALCNVVLRGNALPAFTMIPPGFPGYAGDQLKNVQRFDVTEARRLLASAGYPGGRGFPATEIWLRGELPHRIMASEAIAAMLKEHLNINVSVRNMEARSYNEKMLQFEVPFSLIPFQYDFPDQHNLLGMVWQTQVKGAGRHDWTNSEFDRLIDEAARETDADRRRQMYTDAERLLVEDAGGVFVFHDYVLQLRKPWLGGWKKDSIGQEPFFTDNTTITDLYIKRH</sequence>
<organism evidence="6">
    <name type="scientific">marine metagenome</name>
    <dbReference type="NCBI Taxonomy" id="408172"/>
    <lineage>
        <taxon>unclassified sequences</taxon>
        <taxon>metagenomes</taxon>
        <taxon>ecological metagenomes</taxon>
    </lineage>
</organism>
<feature type="non-terminal residue" evidence="6">
    <location>
        <position position="1"/>
    </location>
</feature>
<dbReference type="Pfam" id="PF00496">
    <property type="entry name" value="SBP_bac_5"/>
    <property type="match status" value="1"/>
</dbReference>
<dbReference type="Gene3D" id="3.10.105.10">
    <property type="entry name" value="Dipeptide-binding Protein, Domain 3"/>
    <property type="match status" value="1"/>
</dbReference>